<dbReference type="InterPro" id="IPR019885">
    <property type="entry name" value="Tscrpt_reg_HTH_AsnC-type_CS"/>
</dbReference>
<keyword evidence="4" id="KW-0804">Transcription</keyword>
<organism evidence="6 7">
    <name type="scientific">Bosea lathyri</name>
    <dbReference type="NCBI Taxonomy" id="1036778"/>
    <lineage>
        <taxon>Bacteria</taxon>
        <taxon>Pseudomonadati</taxon>
        <taxon>Pseudomonadota</taxon>
        <taxon>Alphaproteobacteria</taxon>
        <taxon>Hyphomicrobiales</taxon>
        <taxon>Boseaceae</taxon>
        <taxon>Bosea</taxon>
    </lineage>
</organism>
<dbReference type="InterPro" id="IPR011991">
    <property type="entry name" value="ArsR-like_HTH"/>
</dbReference>
<dbReference type="Pfam" id="PF01037">
    <property type="entry name" value="AsnC_trans_reg"/>
    <property type="match status" value="1"/>
</dbReference>
<dbReference type="GO" id="GO:0043565">
    <property type="term" value="F:sequence-specific DNA binding"/>
    <property type="evidence" value="ECO:0007669"/>
    <property type="project" value="InterPro"/>
</dbReference>
<evidence type="ECO:0000256" key="3">
    <source>
        <dbReference type="ARBA" id="ARBA00023159"/>
    </source>
</evidence>
<evidence type="ECO:0000313" key="7">
    <source>
        <dbReference type="Proteomes" id="UP000236743"/>
    </source>
</evidence>
<reference evidence="6 7" key="1">
    <citation type="submission" date="2016-10" db="EMBL/GenBank/DDBJ databases">
        <authorList>
            <person name="de Groot N.N."/>
        </authorList>
    </citation>
    <scope>NUCLEOTIDE SEQUENCE [LARGE SCALE GENOMIC DNA]</scope>
    <source>
        <strain evidence="6 7">DSM 26656</strain>
    </source>
</reference>
<protein>
    <submittedName>
        <fullName evidence="6">Transcriptional regulator, AsnC family</fullName>
    </submittedName>
</protein>
<evidence type="ECO:0000256" key="1">
    <source>
        <dbReference type="ARBA" id="ARBA00023015"/>
    </source>
</evidence>
<dbReference type="Gene3D" id="3.30.70.920">
    <property type="match status" value="1"/>
</dbReference>
<dbReference type="Pfam" id="PF13404">
    <property type="entry name" value="HTH_AsnC-type"/>
    <property type="match status" value="1"/>
</dbReference>
<dbReference type="PANTHER" id="PTHR30154:SF0">
    <property type="entry name" value="LEUCINE-RESPONSIVE REGULATORY PROTEIN"/>
    <property type="match status" value="1"/>
</dbReference>
<dbReference type="Gene3D" id="1.10.10.10">
    <property type="entry name" value="Winged helix-like DNA-binding domain superfamily/Winged helix DNA-binding domain"/>
    <property type="match status" value="1"/>
</dbReference>
<proteinExistence type="predicted"/>
<accession>A0A1H5VZM0</accession>
<dbReference type="GO" id="GO:0006355">
    <property type="term" value="P:regulation of DNA-templated transcription"/>
    <property type="evidence" value="ECO:0007669"/>
    <property type="project" value="UniProtKB-ARBA"/>
</dbReference>
<dbReference type="OrthoDB" id="9802341at2"/>
<evidence type="ECO:0000256" key="2">
    <source>
        <dbReference type="ARBA" id="ARBA00023125"/>
    </source>
</evidence>
<dbReference type="CDD" id="cd00090">
    <property type="entry name" value="HTH_ARSR"/>
    <property type="match status" value="1"/>
</dbReference>
<evidence type="ECO:0000256" key="4">
    <source>
        <dbReference type="ARBA" id="ARBA00023163"/>
    </source>
</evidence>
<name>A0A1H5VZM0_9HYPH</name>
<evidence type="ECO:0000313" key="6">
    <source>
        <dbReference type="EMBL" id="SEF92724.1"/>
    </source>
</evidence>
<dbReference type="InterPro" id="IPR019888">
    <property type="entry name" value="Tscrpt_reg_AsnC-like"/>
</dbReference>
<dbReference type="Proteomes" id="UP000236743">
    <property type="component" value="Unassembled WGS sequence"/>
</dbReference>
<dbReference type="GO" id="GO:0005829">
    <property type="term" value="C:cytosol"/>
    <property type="evidence" value="ECO:0007669"/>
    <property type="project" value="TreeGrafter"/>
</dbReference>
<dbReference type="PANTHER" id="PTHR30154">
    <property type="entry name" value="LEUCINE-RESPONSIVE REGULATORY PROTEIN"/>
    <property type="match status" value="1"/>
</dbReference>
<dbReference type="AlphaFoldDB" id="A0A1H5VZM0"/>
<dbReference type="PRINTS" id="PR00033">
    <property type="entry name" value="HTHASNC"/>
</dbReference>
<keyword evidence="3" id="KW-0010">Activator</keyword>
<sequence>MRAELDKTDMKILRLLQADGRLGNAEIAKRVNTSPATCHRRIQRLFTEGYVTSVRAQISPALVEMGTLAFVGVVLDRSTPESFGDFEAAIRNMPVVLDCHIVAGDFDYILKIRVRDMADFNKLHADKLIALPGVRQTRTFFVMKEVVDNAPLAF</sequence>
<keyword evidence="2" id="KW-0238">DNA-binding</keyword>
<feature type="domain" description="HTH asnC-type" evidence="5">
    <location>
        <begin position="5"/>
        <end position="74"/>
    </location>
</feature>
<dbReference type="PROSITE" id="PS50956">
    <property type="entry name" value="HTH_ASNC_2"/>
    <property type="match status" value="1"/>
</dbReference>
<keyword evidence="1" id="KW-0805">Transcription regulation</keyword>
<keyword evidence="7" id="KW-1185">Reference proteome</keyword>
<dbReference type="EMBL" id="FNUY01000002">
    <property type="protein sequence ID" value="SEF92724.1"/>
    <property type="molecule type" value="Genomic_DNA"/>
</dbReference>
<gene>
    <name evidence="6" type="ORF">SAMN04488115_102506</name>
</gene>
<dbReference type="InterPro" id="IPR036390">
    <property type="entry name" value="WH_DNA-bd_sf"/>
</dbReference>
<dbReference type="InterPro" id="IPR011008">
    <property type="entry name" value="Dimeric_a/b-barrel"/>
</dbReference>
<dbReference type="PROSITE" id="PS00519">
    <property type="entry name" value="HTH_ASNC_1"/>
    <property type="match status" value="1"/>
</dbReference>
<dbReference type="RefSeq" id="WP_103871878.1">
    <property type="nucleotide sequence ID" value="NZ_FNUY01000002.1"/>
</dbReference>
<dbReference type="InterPro" id="IPR036388">
    <property type="entry name" value="WH-like_DNA-bd_sf"/>
</dbReference>
<dbReference type="SUPFAM" id="SSF54909">
    <property type="entry name" value="Dimeric alpha+beta barrel"/>
    <property type="match status" value="1"/>
</dbReference>
<dbReference type="SMART" id="SM00344">
    <property type="entry name" value="HTH_ASNC"/>
    <property type="match status" value="1"/>
</dbReference>
<dbReference type="GO" id="GO:0043200">
    <property type="term" value="P:response to amino acid"/>
    <property type="evidence" value="ECO:0007669"/>
    <property type="project" value="TreeGrafter"/>
</dbReference>
<dbReference type="SUPFAM" id="SSF46785">
    <property type="entry name" value="Winged helix' DNA-binding domain"/>
    <property type="match status" value="1"/>
</dbReference>
<evidence type="ECO:0000259" key="5">
    <source>
        <dbReference type="PROSITE" id="PS50956"/>
    </source>
</evidence>
<dbReference type="InterPro" id="IPR019887">
    <property type="entry name" value="Tscrpt_reg_AsnC/Lrp_C"/>
</dbReference>
<dbReference type="InterPro" id="IPR000485">
    <property type="entry name" value="AsnC-type_HTH_dom"/>
</dbReference>